<evidence type="ECO:0000313" key="1">
    <source>
        <dbReference type="EMBL" id="GBP47646.1"/>
    </source>
</evidence>
<evidence type="ECO:0000313" key="2">
    <source>
        <dbReference type="Proteomes" id="UP000299102"/>
    </source>
</evidence>
<organism evidence="1 2">
    <name type="scientific">Eumeta variegata</name>
    <name type="common">Bagworm moth</name>
    <name type="synonym">Eumeta japonica</name>
    <dbReference type="NCBI Taxonomy" id="151549"/>
    <lineage>
        <taxon>Eukaryota</taxon>
        <taxon>Metazoa</taxon>
        <taxon>Ecdysozoa</taxon>
        <taxon>Arthropoda</taxon>
        <taxon>Hexapoda</taxon>
        <taxon>Insecta</taxon>
        <taxon>Pterygota</taxon>
        <taxon>Neoptera</taxon>
        <taxon>Endopterygota</taxon>
        <taxon>Lepidoptera</taxon>
        <taxon>Glossata</taxon>
        <taxon>Ditrysia</taxon>
        <taxon>Tineoidea</taxon>
        <taxon>Psychidae</taxon>
        <taxon>Oiketicinae</taxon>
        <taxon>Eumeta</taxon>
    </lineage>
</organism>
<keyword evidence="2" id="KW-1185">Reference proteome</keyword>
<gene>
    <name evidence="1" type="ORF">EVAR_40042_1</name>
</gene>
<sequence>MATPPQLKSMQLIFVGGCAIYKMQLDWCIRRNCTSTAINEARLKYRSLDRLKKLSIICPPHRKKSVHPKPVMDNPGIALLRSTWLQHENGPASTIKPRSLPKWKQQLVWCFLVIGKFPVAILHILHFPSDNILAKVGNVLIISGFRSVAWATLIL</sequence>
<name>A0A4C1W8E1_EUMVA</name>
<reference evidence="1 2" key="1">
    <citation type="journal article" date="2019" name="Commun. Biol.">
        <title>The bagworm genome reveals a unique fibroin gene that provides high tensile strength.</title>
        <authorList>
            <person name="Kono N."/>
            <person name="Nakamura H."/>
            <person name="Ohtoshi R."/>
            <person name="Tomita M."/>
            <person name="Numata K."/>
            <person name="Arakawa K."/>
        </authorList>
    </citation>
    <scope>NUCLEOTIDE SEQUENCE [LARGE SCALE GENOMIC DNA]</scope>
</reference>
<dbReference type="Proteomes" id="UP000299102">
    <property type="component" value="Unassembled WGS sequence"/>
</dbReference>
<protein>
    <submittedName>
        <fullName evidence="1">Uncharacterized protein</fullName>
    </submittedName>
</protein>
<proteinExistence type="predicted"/>
<accession>A0A4C1W8E1</accession>
<dbReference type="EMBL" id="BGZK01000506">
    <property type="protein sequence ID" value="GBP47646.1"/>
    <property type="molecule type" value="Genomic_DNA"/>
</dbReference>
<dbReference type="AlphaFoldDB" id="A0A4C1W8E1"/>
<comment type="caution">
    <text evidence="1">The sequence shown here is derived from an EMBL/GenBank/DDBJ whole genome shotgun (WGS) entry which is preliminary data.</text>
</comment>